<dbReference type="OrthoDB" id="2273070at2759"/>
<keyword evidence="4" id="KW-1185">Reference proteome</keyword>
<dbReference type="EMBL" id="JAEPRB010000421">
    <property type="protein sequence ID" value="KAG2216328.1"/>
    <property type="molecule type" value="Genomic_DNA"/>
</dbReference>
<name>A0A8H7RV00_9FUNG</name>
<evidence type="ECO:0000259" key="2">
    <source>
        <dbReference type="PROSITE" id="PS50157"/>
    </source>
</evidence>
<organism evidence="3 4">
    <name type="scientific">Circinella minor</name>
    <dbReference type="NCBI Taxonomy" id="1195481"/>
    <lineage>
        <taxon>Eukaryota</taxon>
        <taxon>Fungi</taxon>
        <taxon>Fungi incertae sedis</taxon>
        <taxon>Mucoromycota</taxon>
        <taxon>Mucoromycotina</taxon>
        <taxon>Mucoromycetes</taxon>
        <taxon>Mucorales</taxon>
        <taxon>Lichtheimiaceae</taxon>
        <taxon>Circinella</taxon>
    </lineage>
</organism>
<feature type="domain" description="C2H2-type" evidence="2">
    <location>
        <begin position="62"/>
        <end position="90"/>
    </location>
</feature>
<keyword evidence="1" id="KW-0479">Metal-binding</keyword>
<dbReference type="PROSITE" id="PS50157">
    <property type="entry name" value="ZINC_FINGER_C2H2_2"/>
    <property type="match status" value="1"/>
</dbReference>
<evidence type="ECO:0000313" key="4">
    <source>
        <dbReference type="Proteomes" id="UP000646827"/>
    </source>
</evidence>
<dbReference type="PROSITE" id="PS00028">
    <property type="entry name" value="ZINC_FINGER_C2H2_1"/>
    <property type="match status" value="1"/>
</dbReference>
<dbReference type="Proteomes" id="UP000646827">
    <property type="component" value="Unassembled WGS sequence"/>
</dbReference>
<gene>
    <name evidence="3" type="ORF">INT45_009663</name>
</gene>
<sequence length="291" mass="33368">MSQAPVIDLSFKDVDLPRPCVPAPPPQTLEYSRPCRASMTPGTPTLTWYADKFRSPAFPLDNYCVGCSTFFAATNTFKRHMKDIHKQEVAREKPGPTKLLSCKRRLEQQRQSARKRASADRMKKTAETRDKSANKYFMKISALVGDDKLERYLKLLENCDIAMEKIQYVRSILNVENAGRLFHICYVLMKDVPFLILKVRAMLHINGVVHEALKKECPRFLADNGPKFRAFRWVGCPLLLNGGLPGFQERGFETDDDDLVLNGVLSRKKNVVQKEEWEPWICKQVSDETLQ</sequence>
<keyword evidence="1" id="KW-0863">Zinc-finger</keyword>
<keyword evidence="1" id="KW-0862">Zinc</keyword>
<protein>
    <recommendedName>
        <fullName evidence="2">C2H2-type domain-containing protein</fullName>
    </recommendedName>
</protein>
<accession>A0A8H7RV00</accession>
<comment type="caution">
    <text evidence="3">The sequence shown here is derived from an EMBL/GenBank/DDBJ whole genome shotgun (WGS) entry which is preliminary data.</text>
</comment>
<dbReference type="AlphaFoldDB" id="A0A8H7RV00"/>
<proteinExistence type="predicted"/>
<evidence type="ECO:0000256" key="1">
    <source>
        <dbReference type="PROSITE-ProRule" id="PRU00042"/>
    </source>
</evidence>
<dbReference type="InterPro" id="IPR013087">
    <property type="entry name" value="Znf_C2H2_type"/>
</dbReference>
<dbReference type="GO" id="GO:0008270">
    <property type="term" value="F:zinc ion binding"/>
    <property type="evidence" value="ECO:0007669"/>
    <property type="project" value="UniProtKB-KW"/>
</dbReference>
<evidence type="ECO:0000313" key="3">
    <source>
        <dbReference type="EMBL" id="KAG2216328.1"/>
    </source>
</evidence>
<reference evidence="3 4" key="1">
    <citation type="submission" date="2020-12" db="EMBL/GenBank/DDBJ databases">
        <title>Metabolic potential, ecology and presence of endohyphal bacteria is reflected in genomic diversity of Mucoromycotina.</title>
        <authorList>
            <person name="Muszewska A."/>
            <person name="Okrasinska A."/>
            <person name="Steczkiewicz K."/>
            <person name="Drgas O."/>
            <person name="Orlowska M."/>
            <person name="Perlinska-Lenart U."/>
            <person name="Aleksandrzak-Piekarczyk T."/>
            <person name="Szatraj K."/>
            <person name="Zielenkiewicz U."/>
            <person name="Pilsyk S."/>
            <person name="Malc E."/>
            <person name="Mieczkowski P."/>
            <person name="Kruszewska J.S."/>
            <person name="Biernat P."/>
            <person name="Pawlowska J."/>
        </authorList>
    </citation>
    <scope>NUCLEOTIDE SEQUENCE [LARGE SCALE GENOMIC DNA]</scope>
    <source>
        <strain evidence="3 4">CBS 142.35</strain>
    </source>
</reference>